<dbReference type="AlphaFoldDB" id="A0A061EFY9"/>
<accession>A0A061EFY9</accession>
<dbReference type="Gramene" id="EOY03292">
    <property type="protein sequence ID" value="EOY03292"/>
    <property type="gene ID" value="TCM_018126"/>
</dbReference>
<sequence>MEDSDKTVALKVAYAEMILNTAKEAAARVMVSEKRAALFQHELNCSKEESLRLLLRLKQMIDAKTTEAEITSSNQKRKIDELEAQLHEAEDIIIDLRVELNCLRQKLERAKNTRVQPLSGQITSEDASSLKNPTPEPNVQSPLSSGYVTVTDSDMGNKILNQAYTDDRCCNEASQRDQSNVSHVENYYPRNSDLATILMTSKKPELSRNGCTQRICALERNLLDDKFTPGGVDGQHSLLRKEFIMESSAGDKRECLQSFIKTKNVKTMVFSGEERKNSVKVRTLRRRRKTLFRRIKAVSRRFRPGQHMKPCQSSSVLSYCRTYTINGDFKPYEGSRTVSSIRVDNTDRSENSRELEEELKHNSSYCEDIVATYNGKAKSSNDIATSFQSLPDQLIEPCQSSTVLSCSQNLSSVCCNLKSNEDQLKKAETETKIKPLACLEPGLTLIKCNSDPLSGSKNFTVSVRALNKSRFFPRAADNDIKLADESVLVRQEGNSGEISTLSPSEMSTNKVNVSFKHSDLKDAKASNVTYESSTKVENINDRLLKYTFQRKRKKESLSDLDEKTSIGSCLKRRAEEKENSLQETAKSNLLNESSRGNHRLAQVPHQLISVSSKPWC</sequence>
<dbReference type="PANTHER" id="PTHR34778:SF6">
    <property type="entry name" value="SHUGOSHIN C-TERMINAL DOMAIN-CONTAINING PROTEIN"/>
    <property type="match status" value="1"/>
</dbReference>
<evidence type="ECO:0000313" key="4">
    <source>
        <dbReference type="Proteomes" id="UP000026915"/>
    </source>
</evidence>
<feature type="region of interest" description="Disordered" evidence="2">
    <location>
        <begin position="114"/>
        <end position="145"/>
    </location>
</feature>
<dbReference type="FunCoup" id="A0A061EFY9">
    <property type="interactions" value="572"/>
</dbReference>
<name>A0A061EFY9_THECC</name>
<dbReference type="STRING" id="3641.A0A061EFY9"/>
<dbReference type="OMA" id="CRTFAYL"/>
<dbReference type="EMBL" id="CM001882">
    <property type="protein sequence ID" value="EOY03292.1"/>
    <property type="molecule type" value="Genomic_DNA"/>
</dbReference>
<feature type="coiled-coil region" evidence="1">
    <location>
        <begin position="65"/>
        <end position="113"/>
    </location>
</feature>
<gene>
    <name evidence="3" type="ORF">TCM_018126</name>
</gene>
<dbReference type="PANTHER" id="PTHR34778">
    <property type="entry name" value="OS02G0580700 PROTEIN"/>
    <property type="match status" value="1"/>
</dbReference>
<dbReference type="InParanoid" id="A0A061EFY9"/>
<keyword evidence="1" id="KW-0175">Coiled coil</keyword>
<dbReference type="Proteomes" id="UP000026915">
    <property type="component" value="Chromosome 4"/>
</dbReference>
<proteinExistence type="predicted"/>
<keyword evidence="4" id="KW-1185">Reference proteome</keyword>
<feature type="compositionally biased region" description="Polar residues" evidence="2">
    <location>
        <begin position="581"/>
        <end position="594"/>
    </location>
</feature>
<organism evidence="3 4">
    <name type="scientific">Theobroma cacao</name>
    <name type="common">Cacao</name>
    <name type="synonym">Cocoa</name>
    <dbReference type="NCBI Taxonomy" id="3641"/>
    <lineage>
        <taxon>Eukaryota</taxon>
        <taxon>Viridiplantae</taxon>
        <taxon>Streptophyta</taxon>
        <taxon>Embryophyta</taxon>
        <taxon>Tracheophyta</taxon>
        <taxon>Spermatophyta</taxon>
        <taxon>Magnoliopsida</taxon>
        <taxon>eudicotyledons</taxon>
        <taxon>Gunneridae</taxon>
        <taxon>Pentapetalae</taxon>
        <taxon>rosids</taxon>
        <taxon>malvids</taxon>
        <taxon>Malvales</taxon>
        <taxon>Malvaceae</taxon>
        <taxon>Byttnerioideae</taxon>
        <taxon>Theobroma</taxon>
    </lineage>
</organism>
<evidence type="ECO:0000313" key="3">
    <source>
        <dbReference type="EMBL" id="EOY03292.1"/>
    </source>
</evidence>
<evidence type="ECO:0000256" key="2">
    <source>
        <dbReference type="SAM" id="MobiDB-lite"/>
    </source>
</evidence>
<reference evidence="3 4" key="1">
    <citation type="journal article" date="2013" name="Genome Biol.">
        <title>The genome sequence of the most widely cultivated cacao type and its use to identify candidate genes regulating pod color.</title>
        <authorList>
            <person name="Motamayor J.C."/>
            <person name="Mockaitis K."/>
            <person name="Schmutz J."/>
            <person name="Haiminen N."/>
            <person name="Iii D.L."/>
            <person name="Cornejo O."/>
            <person name="Findley S.D."/>
            <person name="Zheng P."/>
            <person name="Utro F."/>
            <person name="Royaert S."/>
            <person name="Saski C."/>
            <person name="Jenkins J."/>
            <person name="Podicheti R."/>
            <person name="Zhao M."/>
            <person name="Scheffler B.E."/>
            <person name="Stack J.C."/>
            <person name="Feltus F.A."/>
            <person name="Mustiga G.M."/>
            <person name="Amores F."/>
            <person name="Phillips W."/>
            <person name="Marelli J.P."/>
            <person name="May G.D."/>
            <person name="Shapiro H."/>
            <person name="Ma J."/>
            <person name="Bustamante C.D."/>
            <person name="Schnell R.J."/>
            <person name="Main D."/>
            <person name="Gilbert D."/>
            <person name="Parida L."/>
            <person name="Kuhn D.N."/>
        </authorList>
    </citation>
    <scope>NUCLEOTIDE SEQUENCE [LARGE SCALE GENOMIC DNA]</scope>
    <source>
        <strain evidence="4">cv. Matina 1-6</strain>
    </source>
</reference>
<protein>
    <submittedName>
        <fullName evidence="3">Uncharacterized protein</fullName>
    </submittedName>
</protein>
<dbReference type="eggNOG" id="ENOG502RVJR">
    <property type="taxonomic scope" value="Eukaryota"/>
</dbReference>
<feature type="region of interest" description="Disordered" evidence="2">
    <location>
        <begin position="576"/>
        <end position="598"/>
    </location>
</feature>
<dbReference type="HOGENOM" id="CLU_032694_0_0_1"/>
<evidence type="ECO:0000256" key="1">
    <source>
        <dbReference type="SAM" id="Coils"/>
    </source>
</evidence>